<evidence type="ECO:0000259" key="1">
    <source>
        <dbReference type="Pfam" id="PF01872"/>
    </source>
</evidence>
<reference evidence="2 3" key="1">
    <citation type="journal article" date="2019" name="Int. J. Syst. Evol. Microbiol.">
        <title>The Global Catalogue of Microorganisms (GCM) 10K type strain sequencing project: providing services to taxonomists for standard genome sequencing and annotation.</title>
        <authorList>
            <consortium name="The Broad Institute Genomics Platform"/>
            <consortium name="The Broad Institute Genome Sequencing Center for Infectious Disease"/>
            <person name="Wu L."/>
            <person name="Ma J."/>
        </authorList>
    </citation>
    <scope>NUCLEOTIDE SEQUENCE [LARGE SCALE GENOMIC DNA]</scope>
    <source>
        <strain evidence="2 3">JCM 13249</strain>
    </source>
</reference>
<dbReference type="SUPFAM" id="SSF53597">
    <property type="entry name" value="Dihydrofolate reductase-like"/>
    <property type="match status" value="1"/>
</dbReference>
<dbReference type="PANTHER" id="PTHR38011">
    <property type="entry name" value="DIHYDROFOLATE REDUCTASE FAMILY PROTEIN (AFU_ORTHOLOGUE AFUA_8G06820)"/>
    <property type="match status" value="1"/>
</dbReference>
<feature type="domain" description="Bacterial bifunctional deaminase-reductase C-terminal" evidence="1">
    <location>
        <begin position="3"/>
        <end position="176"/>
    </location>
</feature>
<sequence length="183" mass="19247">MRKLVVAQFISLDGVVEAPDQWHTPYVNEEMFAVMAADSAAADTLLLGRVTYESFAGAFGNAPADDPGAATMNRPAKVVVSGTLTDLSWRNSTLLKVDGTDVAGAVARLKEEPGGHILAPGSITLARTLLRAGLVDELALLVHPIVVGRGRRLFEADGPTIPLTLASSATFSTGVVHQVYRPA</sequence>
<gene>
    <name evidence="2" type="ORF">GCM10009681_50430</name>
</gene>
<dbReference type="PANTHER" id="PTHR38011:SF2">
    <property type="entry name" value="BIFUNCTIONAL DEAMINASE-REDUCTASE DOMAIN PROTEIN"/>
    <property type="match status" value="1"/>
</dbReference>
<proteinExistence type="predicted"/>
<dbReference type="InterPro" id="IPR024072">
    <property type="entry name" value="DHFR-like_dom_sf"/>
</dbReference>
<evidence type="ECO:0000313" key="3">
    <source>
        <dbReference type="Proteomes" id="UP001500655"/>
    </source>
</evidence>
<protein>
    <submittedName>
        <fullName evidence="2">Dihydrofolate reductase family protein</fullName>
    </submittedName>
</protein>
<dbReference type="InterPro" id="IPR050765">
    <property type="entry name" value="Riboflavin_Biosynth_HTPR"/>
</dbReference>
<organism evidence="2 3">
    <name type="scientific">Luedemannella helvata</name>
    <dbReference type="NCBI Taxonomy" id="349315"/>
    <lineage>
        <taxon>Bacteria</taxon>
        <taxon>Bacillati</taxon>
        <taxon>Actinomycetota</taxon>
        <taxon>Actinomycetes</taxon>
        <taxon>Micromonosporales</taxon>
        <taxon>Micromonosporaceae</taxon>
        <taxon>Luedemannella</taxon>
    </lineage>
</organism>
<dbReference type="Pfam" id="PF01872">
    <property type="entry name" value="RibD_C"/>
    <property type="match status" value="1"/>
</dbReference>
<keyword evidence="3" id="KW-1185">Reference proteome</keyword>
<accession>A0ABN2L3L9</accession>
<dbReference type="EMBL" id="BAAALS010000033">
    <property type="protein sequence ID" value="GAA1772791.1"/>
    <property type="molecule type" value="Genomic_DNA"/>
</dbReference>
<comment type="caution">
    <text evidence="2">The sequence shown here is derived from an EMBL/GenBank/DDBJ whole genome shotgun (WGS) entry which is preliminary data.</text>
</comment>
<dbReference type="Proteomes" id="UP001500655">
    <property type="component" value="Unassembled WGS sequence"/>
</dbReference>
<evidence type="ECO:0000313" key="2">
    <source>
        <dbReference type="EMBL" id="GAA1772791.1"/>
    </source>
</evidence>
<name>A0ABN2L3L9_9ACTN</name>
<dbReference type="RefSeq" id="WP_344087064.1">
    <property type="nucleotide sequence ID" value="NZ_BAAALS010000033.1"/>
</dbReference>
<dbReference type="Gene3D" id="3.40.430.10">
    <property type="entry name" value="Dihydrofolate Reductase, subunit A"/>
    <property type="match status" value="1"/>
</dbReference>
<dbReference type="InterPro" id="IPR002734">
    <property type="entry name" value="RibDG_C"/>
</dbReference>